<dbReference type="STRING" id="491952.Mar181_1292"/>
<dbReference type="SMART" id="SM00062">
    <property type="entry name" value="PBPb"/>
    <property type="match status" value="1"/>
</dbReference>
<dbReference type="Proteomes" id="UP000009230">
    <property type="component" value="Chromosome"/>
</dbReference>
<evidence type="ECO:0000313" key="5">
    <source>
        <dbReference type="EMBL" id="AEF54339.1"/>
    </source>
</evidence>
<feature type="chain" id="PRO_5003334419" evidence="3">
    <location>
        <begin position="27"/>
        <end position="265"/>
    </location>
</feature>
<name>F6CW40_MARPP</name>
<evidence type="ECO:0000256" key="3">
    <source>
        <dbReference type="SAM" id="SignalP"/>
    </source>
</evidence>
<dbReference type="CDD" id="cd01004">
    <property type="entry name" value="PBP2_MidA_like"/>
    <property type="match status" value="1"/>
</dbReference>
<organism evidence="5 6">
    <name type="scientific">Marinomonas posidonica (strain CECT 7376 / NCIMB 14433 / IVIA-Po-181)</name>
    <dbReference type="NCBI Taxonomy" id="491952"/>
    <lineage>
        <taxon>Bacteria</taxon>
        <taxon>Pseudomonadati</taxon>
        <taxon>Pseudomonadota</taxon>
        <taxon>Gammaproteobacteria</taxon>
        <taxon>Oceanospirillales</taxon>
        <taxon>Oceanospirillaceae</taxon>
        <taxon>Marinomonas</taxon>
    </lineage>
</organism>
<accession>F6CW40</accession>
<gene>
    <name evidence="5" type="ordered locus">Mar181_1292</name>
</gene>
<dbReference type="RefSeq" id="WP_013795815.1">
    <property type="nucleotide sequence ID" value="NC_015559.1"/>
</dbReference>
<dbReference type="AlphaFoldDB" id="F6CW40"/>
<sequence length="265" mass="28742">MKKITSKLMSTVCLLTAGVLSQTAFAATTLTEGELVIGMEITYPPFESYDGDKVVGFDPELTALLSKKMNVTPSFSDNKFTGLILGLSANKFDAVISGMYVKEERLKKADAVPYARTGAAIMVPKGSAIQPRTDKDLCGVKVGLQQGTSWVKAFKELSDTYCVPNGMKPVFVQEFPSAPEATQAMLSRNIDAQVEIAGAANMFVKRTKGRIQISSDDLIYPSTLGIYVKKGNHKLKAAFEKAMAEIKADGSYAKLLEKYELSPVK</sequence>
<reference evidence="5 6" key="1">
    <citation type="journal article" date="2012" name="Stand. Genomic Sci.">
        <title>Complete genome sequence of Marinomonas posidonica type strain (IVIA-Po-181(T)).</title>
        <authorList>
            <person name="Lucas-Elio P."/>
            <person name="Goodwin L."/>
            <person name="Woyke T."/>
            <person name="Pitluck S."/>
            <person name="Nolan M."/>
            <person name="Kyrpides N.C."/>
            <person name="Detter J.C."/>
            <person name="Copeland A."/>
            <person name="Lu M."/>
            <person name="Bruce D."/>
            <person name="Detter C."/>
            <person name="Tapia R."/>
            <person name="Han S."/>
            <person name="Land M.L."/>
            <person name="Ivanova N."/>
            <person name="Mikhailova N."/>
            <person name="Johnston A.W."/>
            <person name="Sanchez-Amat A."/>
        </authorList>
    </citation>
    <scope>NUCLEOTIDE SEQUENCE [LARGE SCALE GENOMIC DNA]</scope>
    <source>
        <strain evidence="6">CECT 7376 / NCIMB 14433 / IVIA-Po-181</strain>
    </source>
</reference>
<feature type="signal peptide" evidence="3">
    <location>
        <begin position="1"/>
        <end position="26"/>
    </location>
</feature>
<evidence type="ECO:0000256" key="2">
    <source>
        <dbReference type="ARBA" id="ARBA00022729"/>
    </source>
</evidence>
<dbReference type="PANTHER" id="PTHR35936:SF19">
    <property type="entry name" value="AMINO-ACID-BINDING PROTEIN YXEM-RELATED"/>
    <property type="match status" value="1"/>
</dbReference>
<dbReference type="OrthoDB" id="9768183at2"/>
<keyword evidence="2 3" id="KW-0732">Signal</keyword>
<evidence type="ECO:0000259" key="4">
    <source>
        <dbReference type="SMART" id="SM00062"/>
    </source>
</evidence>
<proteinExistence type="inferred from homology"/>
<comment type="similarity">
    <text evidence="1">Belongs to the bacterial solute-binding protein 3 family.</text>
</comment>
<evidence type="ECO:0000313" key="6">
    <source>
        <dbReference type="Proteomes" id="UP000009230"/>
    </source>
</evidence>
<dbReference type="EMBL" id="CP002771">
    <property type="protein sequence ID" value="AEF54339.1"/>
    <property type="molecule type" value="Genomic_DNA"/>
</dbReference>
<feature type="domain" description="Solute-binding protein family 3/N-terminal" evidence="4">
    <location>
        <begin position="34"/>
        <end position="263"/>
    </location>
</feature>
<protein>
    <submittedName>
        <fullName evidence="5">ABC-type transporter, periplasmic subunit family 3</fullName>
    </submittedName>
</protein>
<dbReference type="eggNOG" id="COG0834">
    <property type="taxonomic scope" value="Bacteria"/>
</dbReference>
<dbReference type="Gene3D" id="3.40.190.10">
    <property type="entry name" value="Periplasmic binding protein-like II"/>
    <property type="match status" value="2"/>
</dbReference>
<dbReference type="PANTHER" id="PTHR35936">
    <property type="entry name" value="MEMBRANE-BOUND LYTIC MUREIN TRANSGLYCOSYLASE F"/>
    <property type="match status" value="1"/>
</dbReference>
<keyword evidence="6" id="KW-1185">Reference proteome</keyword>
<dbReference type="SUPFAM" id="SSF53850">
    <property type="entry name" value="Periplasmic binding protein-like II"/>
    <property type="match status" value="1"/>
</dbReference>
<dbReference type="KEGG" id="mpc:Mar181_1292"/>
<evidence type="ECO:0000256" key="1">
    <source>
        <dbReference type="ARBA" id="ARBA00010333"/>
    </source>
</evidence>
<dbReference type="InterPro" id="IPR001638">
    <property type="entry name" value="Solute-binding_3/MltF_N"/>
</dbReference>
<dbReference type="Pfam" id="PF00497">
    <property type="entry name" value="SBP_bac_3"/>
    <property type="match status" value="1"/>
</dbReference>
<dbReference type="HOGENOM" id="CLU_019602_18_1_6"/>